<reference evidence="2" key="2">
    <citation type="submission" date="2020-03" db="EMBL/GenBank/DDBJ databases">
        <title>Complete Genome Sequences of Extremely Thermoacidophilic, Metal-Mobilizing Type-Strain Members of the Archaeal Family Sulfolobaceae: Acidianus brierleyi DSM-1651T, Acidianus sulfidivorans DSM-18786T, Metallosphaera hakonensis DSM-7519T, and Metallosphaera prunae DSM-10039T.</title>
        <authorList>
            <person name="Counts J.A."/>
            <person name="Kelly R.M."/>
        </authorList>
    </citation>
    <scope>NUCLEOTIDE SEQUENCE [LARGE SCALE GENOMIC DNA]</scope>
    <source>
        <strain evidence="2">HO1-1</strain>
    </source>
</reference>
<dbReference type="EMBL" id="CP029287">
    <property type="protein sequence ID" value="AWR99949.1"/>
    <property type="molecule type" value="Genomic_DNA"/>
</dbReference>
<keyword evidence="2" id="KW-1185">Reference proteome</keyword>
<accession>A0A2U9IV65</accession>
<dbReference type="GeneID" id="36835663"/>
<organism evidence="1 2">
    <name type="scientific">Metallosphaera hakonensis JCM 8857 = DSM 7519</name>
    <dbReference type="NCBI Taxonomy" id="1293036"/>
    <lineage>
        <taxon>Archaea</taxon>
        <taxon>Thermoproteota</taxon>
        <taxon>Thermoprotei</taxon>
        <taxon>Sulfolobales</taxon>
        <taxon>Sulfolobaceae</taxon>
        <taxon>Metallosphaera</taxon>
    </lineage>
</organism>
<evidence type="ECO:0000313" key="1">
    <source>
        <dbReference type="EMBL" id="AWR99949.1"/>
    </source>
</evidence>
<reference evidence="2" key="3">
    <citation type="submission" date="2020-03" db="EMBL/GenBank/DDBJ databases">
        <title>Sequencing and Assembly of Multiple Reported Metal-Biooxidizing Members of the Extremely Thermoacidophilic Archaeal Family Sulfolobaceae.</title>
        <authorList>
            <person name="Counts J.A."/>
            <person name="Kelly R.M."/>
        </authorList>
    </citation>
    <scope>NUCLEOTIDE SEQUENCE [LARGE SCALE GENOMIC DNA]</scope>
    <source>
        <strain evidence="2">HO1-1</strain>
    </source>
</reference>
<dbReference type="KEGG" id="mhk:DFR87_09935"/>
<gene>
    <name evidence="1" type="ORF">DFR87_09935</name>
</gene>
<dbReference type="OrthoDB" id="35936at2157"/>
<dbReference type="Proteomes" id="UP000247586">
    <property type="component" value="Chromosome"/>
</dbReference>
<proteinExistence type="predicted"/>
<reference evidence="1 2" key="1">
    <citation type="submission" date="2018-05" db="EMBL/GenBank/DDBJ databases">
        <title>Complete Genome Sequences of Extremely Thermoacidophilic, Metal-Mobilizing Type-Strain Members of the Archaeal Family Sulfolobaceae: Acidianus brierleyi DSM-1651T, Acidianus sulfidivorans DSM-18786T, Metallosphaera hakonensis DSM-7519T, and Metallosphaera prunae DSM-10039T.</title>
        <authorList>
            <person name="Counts J.A."/>
            <person name="Kelly R.M."/>
        </authorList>
    </citation>
    <scope>NUCLEOTIDE SEQUENCE [LARGE SCALE GENOMIC DNA]</scope>
    <source>
        <strain evidence="1 2">HO1-1</strain>
    </source>
</reference>
<dbReference type="RefSeq" id="WP_110369452.1">
    <property type="nucleotide sequence ID" value="NZ_CP029287.2"/>
</dbReference>
<name>A0A2U9IV65_9CREN</name>
<protein>
    <submittedName>
        <fullName evidence="1">Uncharacterized protein</fullName>
    </submittedName>
</protein>
<dbReference type="AlphaFoldDB" id="A0A2U9IV65"/>
<evidence type="ECO:0000313" key="2">
    <source>
        <dbReference type="Proteomes" id="UP000247586"/>
    </source>
</evidence>
<sequence>MKWLKKRDAVIYFLLWKKFKETGFTLYEAYSYLDPYFSKKITKSTIRYMSRAGLAVNKEGKYFLIPLEEYLWVLSLPYLKRRATLRHRIQG</sequence>